<name>A0A4Z2FQ81_9TELE</name>
<proteinExistence type="predicted"/>
<reference evidence="2 3" key="1">
    <citation type="submission" date="2019-03" db="EMBL/GenBank/DDBJ databases">
        <title>First draft genome of Liparis tanakae, snailfish: a comprehensive survey of snailfish specific genes.</title>
        <authorList>
            <person name="Kim W."/>
            <person name="Song I."/>
            <person name="Jeong J.-H."/>
            <person name="Kim D."/>
            <person name="Kim S."/>
            <person name="Ryu S."/>
            <person name="Song J.Y."/>
            <person name="Lee S.K."/>
        </authorList>
    </citation>
    <scope>NUCLEOTIDE SEQUENCE [LARGE SCALE GENOMIC DNA]</scope>
    <source>
        <tissue evidence="2">Muscle</tissue>
    </source>
</reference>
<dbReference type="Proteomes" id="UP000314294">
    <property type="component" value="Unassembled WGS sequence"/>
</dbReference>
<accession>A0A4Z2FQ81</accession>
<feature type="region of interest" description="Disordered" evidence="1">
    <location>
        <begin position="137"/>
        <end position="174"/>
    </location>
</feature>
<dbReference type="EMBL" id="SRLO01000976">
    <property type="protein sequence ID" value="TNN43308.1"/>
    <property type="molecule type" value="Genomic_DNA"/>
</dbReference>
<feature type="compositionally biased region" description="Basic and acidic residues" evidence="1">
    <location>
        <begin position="142"/>
        <end position="161"/>
    </location>
</feature>
<sequence length="174" mass="18355">MRNTTRFLVPLTVAPESELVATQVTDQLLRLPLQHDGDLGLVAPSHHGLHCAEHAKVYFCPMVTVSTPSMPTLEIPPEAGQGRLGDVELRDGLLHPAPQGLREDGVGVGAQREAVPGGDLQDLLAARDGPLVVAGRRAAGHAAEDGHDSLGHVGRPDDPDVGRPGWEDWGNGFG</sequence>
<protein>
    <submittedName>
        <fullName evidence="2">Uncharacterized protein</fullName>
    </submittedName>
</protein>
<evidence type="ECO:0000313" key="3">
    <source>
        <dbReference type="Proteomes" id="UP000314294"/>
    </source>
</evidence>
<keyword evidence="3" id="KW-1185">Reference proteome</keyword>
<comment type="caution">
    <text evidence="2">The sequence shown here is derived from an EMBL/GenBank/DDBJ whole genome shotgun (WGS) entry which is preliminary data.</text>
</comment>
<organism evidence="2 3">
    <name type="scientific">Liparis tanakae</name>
    <name type="common">Tanaka's snailfish</name>
    <dbReference type="NCBI Taxonomy" id="230148"/>
    <lineage>
        <taxon>Eukaryota</taxon>
        <taxon>Metazoa</taxon>
        <taxon>Chordata</taxon>
        <taxon>Craniata</taxon>
        <taxon>Vertebrata</taxon>
        <taxon>Euteleostomi</taxon>
        <taxon>Actinopterygii</taxon>
        <taxon>Neopterygii</taxon>
        <taxon>Teleostei</taxon>
        <taxon>Neoteleostei</taxon>
        <taxon>Acanthomorphata</taxon>
        <taxon>Eupercaria</taxon>
        <taxon>Perciformes</taxon>
        <taxon>Cottioidei</taxon>
        <taxon>Cottales</taxon>
        <taxon>Liparidae</taxon>
        <taxon>Liparis</taxon>
    </lineage>
</organism>
<evidence type="ECO:0000313" key="2">
    <source>
        <dbReference type="EMBL" id="TNN43308.1"/>
    </source>
</evidence>
<evidence type="ECO:0000256" key="1">
    <source>
        <dbReference type="SAM" id="MobiDB-lite"/>
    </source>
</evidence>
<dbReference type="AlphaFoldDB" id="A0A4Z2FQ81"/>
<gene>
    <name evidence="2" type="ORF">EYF80_046494</name>
</gene>